<dbReference type="SFLD" id="SFLDG00358">
    <property type="entry name" value="Main_(cytGST)"/>
    <property type="match status" value="1"/>
</dbReference>
<dbReference type="PANTHER" id="PTHR44051">
    <property type="entry name" value="GLUTATHIONE S-TRANSFERASE-RELATED"/>
    <property type="match status" value="1"/>
</dbReference>
<evidence type="ECO:0000256" key="1">
    <source>
        <dbReference type="ARBA" id="ARBA00007409"/>
    </source>
</evidence>
<dbReference type="SUPFAM" id="SSF47616">
    <property type="entry name" value="GST C-terminal domain-like"/>
    <property type="match status" value="2"/>
</dbReference>
<dbReference type="InterPro" id="IPR036282">
    <property type="entry name" value="Glutathione-S-Trfase_C_sf"/>
</dbReference>
<dbReference type="Pfam" id="PF13417">
    <property type="entry name" value="GST_N_3"/>
    <property type="match status" value="1"/>
</dbReference>
<evidence type="ECO:0000313" key="5">
    <source>
        <dbReference type="Proteomes" id="UP001347796"/>
    </source>
</evidence>
<keyword evidence="5" id="KW-1185">Reference proteome</keyword>
<accession>A0AAN8J9J2</accession>
<organism evidence="4 5">
    <name type="scientific">Patella caerulea</name>
    <name type="common">Rayed Mediterranean limpet</name>
    <dbReference type="NCBI Taxonomy" id="87958"/>
    <lineage>
        <taxon>Eukaryota</taxon>
        <taxon>Metazoa</taxon>
        <taxon>Spiralia</taxon>
        <taxon>Lophotrochozoa</taxon>
        <taxon>Mollusca</taxon>
        <taxon>Gastropoda</taxon>
        <taxon>Patellogastropoda</taxon>
        <taxon>Patelloidea</taxon>
        <taxon>Patellidae</taxon>
        <taxon>Patella</taxon>
    </lineage>
</organism>
<dbReference type="Pfam" id="PF14497">
    <property type="entry name" value="GST_C_3"/>
    <property type="match status" value="1"/>
</dbReference>
<dbReference type="CDD" id="cd00570">
    <property type="entry name" value="GST_N_family"/>
    <property type="match status" value="1"/>
</dbReference>
<evidence type="ECO:0000259" key="3">
    <source>
        <dbReference type="PROSITE" id="PS50405"/>
    </source>
</evidence>
<name>A0AAN8J9J2_PATCE</name>
<dbReference type="PROSITE" id="PS50404">
    <property type="entry name" value="GST_NTER"/>
    <property type="match status" value="1"/>
</dbReference>
<evidence type="ECO:0000313" key="4">
    <source>
        <dbReference type="EMBL" id="KAK6173537.1"/>
    </source>
</evidence>
<dbReference type="InterPro" id="IPR004046">
    <property type="entry name" value="GST_C"/>
</dbReference>
<feature type="domain" description="GST C-terminal" evidence="3">
    <location>
        <begin position="444"/>
        <end position="598"/>
    </location>
</feature>
<protein>
    <recommendedName>
        <fullName evidence="6">Glutathione transferase</fullName>
    </recommendedName>
</protein>
<dbReference type="InterPro" id="IPR004045">
    <property type="entry name" value="Glutathione_S-Trfase_N"/>
</dbReference>
<dbReference type="SUPFAM" id="SSF52833">
    <property type="entry name" value="Thioredoxin-like"/>
    <property type="match status" value="2"/>
</dbReference>
<dbReference type="SFLD" id="SFLDS00019">
    <property type="entry name" value="Glutathione_Transferase_(cytos"/>
    <property type="match status" value="1"/>
</dbReference>
<evidence type="ECO:0000259" key="2">
    <source>
        <dbReference type="PROSITE" id="PS50404"/>
    </source>
</evidence>
<dbReference type="Gene3D" id="3.40.30.10">
    <property type="entry name" value="Glutaredoxin"/>
    <property type="match status" value="1"/>
</dbReference>
<sequence length="600" mass="68655">MGLIVSFFSAVFEKLGLFPQKVKKSKYEVDDGVTLFDTGLSPPARRVRITLLEKQIPFKKVDINLLAGEQYNKEYCFVNPNKKVPAVAFKNFKGIPDGFYFESNVICELLDTVSTGAKLYPTDKKEKAQIRMWQDYELGIVDDFVPLAYYNLISFVCRTMHADSNEMKESMDKNTPEAAKERFAGVYNAVGKTEKDLYEHAIASYQNLLTLERGLSGKQYLVGDRFTAADISVFPRIHMFSLVGMPIPQEHFPNVYAWIQRIYSRPSVSSSEDFPTKITRFVITSLTSIFVLIGNVKSGQKHHKRIDGTKVIDKAVNEAPVVTEFKLPQEALDNPKVVVDDYPVSSDCLQIKLLLQELNVKYDTRNCHILNMIGRAAGSGGIFTIYHNNQPIKGMRGITEYICSLGAKIDLLPSDPSVKGKIQSWQAWEQTMYIQELYPLIEVDIYSRILVHRYEQKLDDLLNLRSQPEYQTKFTCILKCFMAGLSKDSDCLEKLKEEYGHLIEEPEALKKRREGFYELLHGRLQHLDNTLMHQDYLVGKDVTMADICVFSRLMFFSYVGMKISTQKYSNLSTWILKMQSQQNVAYLLDDINKQITSLSQ</sequence>
<reference evidence="4 5" key="1">
    <citation type="submission" date="2024-01" db="EMBL/GenBank/DDBJ databases">
        <title>The genome of the rayed Mediterranean limpet Patella caerulea (Linnaeus, 1758).</title>
        <authorList>
            <person name="Anh-Thu Weber A."/>
            <person name="Halstead-Nussloch G."/>
        </authorList>
    </citation>
    <scope>NUCLEOTIDE SEQUENCE [LARGE SCALE GENOMIC DNA]</scope>
    <source>
        <strain evidence="4">AATW-2023a</strain>
        <tissue evidence="4">Whole specimen</tissue>
    </source>
</reference>
<dbReference type="Pfam" id="PF00043">
    <property type="entry name" value="GST_C"/>
    <property type="match status" value="1"/>
</dbReference>
<proteinExistence type="inferred from homology"/>
<dbReference type="PROSITE" id="PS50405">
    <property type="entry name" value="GST_CTER"/>
    <property type="match status" value="2"/>
</dbReference>
<dbReference type="Proteomes" id="UP001347796">
    <property type="component" value="Unassembled WGS sequence"/>
</dbReference>
<dbReference type="InterPro" id="IPR036249">
    <property type="entry name" value="Thioredoxin-like_sf"/>
</dbReference>
<dbReference type="PANTHER" id="PTHR44051:SF8">
    <property type="entry name" value="GLUTATHIONE S-TRANSFERASE GSTA"/>
    <property type="match status" value="1"/>
</dbReference>
<comment type="similarity">
    <text evidence="1">Belongs to the GST superfamily.</text>
</comment>
<feature type="domain" description="GST N-terminal" evidence="2">
    <location>
        <begin position="31"/>
        <end position="118"/>
    </location>
</feature>
<comment type="caution">
    <text evidence="4">The sequence shown here is derived from an EMBL/GenBank/DDBJ whole genome shotgun (WGS) entry which is preliminary data.</text>
</comment>
<dbReference type="EMBL" id="JAZGQO010000011">
    <property type="protein sequence ID" value="KAK6173537.1"/>
    <property type="molecule type" value="Genomic_DNA"/>
</dbReference>
<dbReference type="AlphaFoldDB" id="A0AAN8J9J2"/>
<dbReference type="InterPro" id="IPR040079">
    <property type="entry name" value="Glutathione_S-Trfase"/>
</dbReference>
<feature type="domain" description="GST C-terminal" evidence="3">
    <location>
        <begin position="123"/>
        <end position="281"/>
    </location>
</feature>
<gene>
    <name evidence="4" type="ORF">SNE40_016968</name>
</gene>
<evidence type="ECO:0008006" key="6">
    <source>
        <dbReference type="Google" id="ProtNLM"/>
    </source>
</evidence>
<dbReference type="InterPro" id="IPR010987">
    <property type="entry name" value="Glutathione-S-Trfase_C-like"/>
</dbReference>
<dbReference type="Gene3D" id="1.20.1050.10">
    <property type="match status" value="2"/>
</dbReference>